<dbReference type="Pfam" id="PF20482">
    <property type="entry name" value="DUF6722"/>
    <property type="match status" value="1"/>
</dbReference>
<dbReference type="EMBL" id="AWET01000044">
    <property type="protein sequence ID" value="ERJ99086.1"/>
    <property type="molecule type" value="Genomic_DNA"/>
</dbReference>
<dbReference type="AlphaFoldDB" id="U2KKV3"/>
<gene>
    <name evidence="2" type="ORF">HMPREF1218_1226</name>
</gene>
<evidence type="ECO:0000256" key="1">
    <source>
        <dbReference type="SAM" id="Phobius"/>
    </source>
</evidence>
<feature type="transmembrane region" description="Helical" evidence="1">
    <location>
        <begin position="29"/>
        <end position="53"/>
    </location>
</feature>
<protein>
    <submittedName>
        <fullName evidence="2">Uncharacterized protein</fullName>
    </submittedName>
</protein>
<proteinExistence type="predicted"/>
<reference evidence="2 3" key="1">
    <citation type="submission" date="2013-08" db="EMBL/GenBank/DDBJ databases">
        <authorList>
            <person name="Durkin A.S."/>
            <person name="Haft D.R."/>
            <person name="McCorrison J."/>
            <person name="Torralba M."/>
            <person name="Gillis M."/>
            <person name="Haft D.H."/>
            <person name="Methe B."/>
            <person name="Sutton G."/>
            <person name="Nelson K.E."/>
        </authorList>
    </citation>
    <scope>NUCLEOTIDE SEQUENCE [LARGE SCALE GENOMIC DNA]</scope>
    <source>
        <strain evidence="2 3">F0068</strain>
    </source>
</reference>
<keyword evidence="1" id="KW-0472">Membrane</keyword>
<dbReference type="InterPro" id="IPR046568">
    <property type="entry name" value="DUF6722"/>
</dbReference>
<comment type="caution">
    <text evidence="2">The sequence shown here is derived from an EMBL/GenBank/DDBJ whole genome shotgun (WGS) entry which is preliminary data.</text>
</comment>
<name>U2KKV3_9BACT</name>
<keyword evidence="3" id="KW-1185">Reference proteome</keyword>
<dbReference type="RefSeq" id="WP_021584542.1">
    <property type="nucleotide sequence ID" value="NZ_AWET01000044.1"/>
</dbReference>
<keyword evidence="1" id="KW-1133">Transmembrane helix</keyword>
<organism evidence="2 3">
    <name type="scientific">Hoylesella pleuritidis F0068</name>
    <dbReference type="NCBI Taxonomy" id="1081904"/>
    <lineage>
        <taxon>Bacteria</taxon>
        <taxon>Pseudomonadati</taxon>
        <taxon>Bacteroidota</taxon>
        <taxon>Bacteroidia</taxon>
        <taxon>Bacteroidales</taxon>
        <taxon>Prevotellaceae</taxon>
        <taxon>Hoylesella</taxon>
    </lineage>
</organism>
<dbReference type="PATRIC" id="fig|1081904.3.peg.2004"/>
<keyword evidence="1" id="KW-0812">Transmembrane</keyword>
<evidence type="ECO:0000313" key="3">
    <source>
        <dbReference type="Proteomes" id="UP000016600"/>
    </source>
</evidence>
<dbReference type="Proteomes" id="UP000016600">
    <property type="component" value="Unassembled WGS sequence"/>
</dbReference>
<evidence type="ECO:0000313" key="2">
    <source>
        <dbReference type="EMBL" id="ERJ99086.1"/>
    </source>
</evidence>
<sequence length="64" mass="7108">MKKKVTLNQSIGAKTYLEIRKFLLDLSKLTFGGIILSGIMGGMTDTLTLILMACNRPWDIDNGF</sequence>
<accession>U2KKV3</accession>